<feature type="compositionally biased region" description="Polar residues" evidence="2">
    <location>
        <begin position="52"/>
        <end position="69"/>
    </location>
</feature>
<evidence type="ECO:0000313" key="3">
    <source>
        <dbReference type="EMBL" id="KAK4309321.1"/>
    </source>
</evidence>
<feature type="coiled-coil region" evidence="1">
    <location>
        <begin position="6"/>
        <end position="33"/>
    </location>
</feature>
<protein>
    <submittedName>
        <fullName evidence="3">Uncharacterized protein</fullName>
    </submittedName>
</protein>
<evidence type="ECO:0000256" key="1">
    <source>
        <dbReference type="SAM" id="Coils"/>
    </source>
</evidence>
<keyword evidence="1" id="KW-0175">Coiled coil</keyword>
<accession>A0AAE1U636</accession>
<feature type="compositionally biased region" description="Basic and acidic residues" evidence="2">
    <location>
        <begin position="41"/>
        <end position="51"/>
    </location>
</feature>
<dbReference type="Proteomes" id="UP001292094">
    <property type="component" value="Unassembled WGS sequence"/>
</dbReference>
<organism evidence="3 4">
    <name type="scientific">Petrolisthes manimaculis</name>
    <dbReference type="NCBI Taxonomy" id="1843537"/>
    <lineage>
        <taxon>Eukaryota</taxon>
        <taxon>Metazoa</taxon>
        <taxon>Ecdysozoa</taxon>
        <taxon>Arthropoda</taxon>
        <taxon>Crustacea</taxon>
        <taxon>Multicrustacea</taxon>
        <taxon>Malacostraca</taxon>
        <taxon>Eumalacostraca</taxon>
        <taxon>Eucarida</taxon>
        <taxon>Decapoda</taxon>
        <taxon>Pleocyemata</taxon>
        <taxon>Anomura</taxon>
        <taxon>Galatheoidea</taxon>
        <taxon>Porcellanidae</taxon>
        <taxon>Petrolisthes</taxon>
    </lineage>
</organism>
<proteinExistence type="predicted"/>
<feature type="region of interest" description="Disordered" evidence="2">
    <location>
        <begin position="41"/>
        <end position="69"/>
    </location>
</feature>
<gene>
    <name evidence="3" type="ORF">Pmani_019046</name>
</gene>
<comment type="caution">
    <text evidence="3">The sequence shown here is derived from an EMBL/GenBank/DDBJ whole genome shotgun (WGS) entry which is preliminary data.</text>
</comment>
<dbReference type="EMBL" id="JAWZYT010001766">
    <property type="protein sequence ID" value="KAK4309321.1"/>
    <property type="molecule type" value="Genomic_DNA"/>
</dbReference>
<feature type="compositionally biased region" description="Polar residues" evidence="2">
    <location>
        <begin position="325"/>
        <end position="336"/>
    </location>
</feature>
<name>A0AAE1U636_9EUCA</name>
<feature type="compositionally biased region" description="Basic and acidic residues" evidence="2">
    <location>
        <begin position="341"/>
        <end position="354"/>
    </location>
</feature>
<evidence type="ECO:0000256" key="2">
    <source>
        <dbReference type="SAM" id="MobiDB-lite"/>
    </source>
</evidence>
<reference evidence="3" key="1">
    <citation type="submission" date="2023-11" db="EMBL/GenBank/DDBJ databases">
        <title>Genome assemblies of two species of porcelain crab, Petrolisthes cinctipes and Petrolisthes manimaculis (Anomura: Porcellanidae).</title>
        <authorList>
            <person name="Angst P."/>
        </authorList>
    </citation>
    <scope>NUCLEOTIDE SEQUENCE</scope>
    <source>
        <strain evidence="3">PB745_02</strain>
        <tissue evidence="3">Gill</tissue>
    </source>
</reference>
<dbReference type="AlphaFoldDB" id="A0AAE1U636"/>
<feature type="compositionally biased region" description="Low complexity" evidence="2">
    <location>
        <begin position="362"/>
        <end position="375"/>
    </location>
</feature>
<keyword evidence="4" id="KW-1185">Reference proteome</keyword>
<sequence length="970" mass="109754">MEKKGKEQLESQLAKIKRELRRKELKLQKYTQVLGAKQHVRETIERQRLVSEEQSASGSRHNESQDSSNVQFMSSLSRMVTFSADEPEVIFVTPSPDVKSKNCDENNSANENEIVNAKSLVPNNAEAIPVIEMPLAEDMTASDINEPVEQFPRKDVKSLTPTTQINVKKSTHRSGHPSLSRRNSEVCVEPVCFPHFSSSSQSTETNVLLSSSPVNPKQMDQYVDILSMDNYSSSGNQPQSNKASLNNFDGTIQENRKQGVENQSMETNVLHSSSVNPKQMDQIVLSMDSYSSGNQAQSNRAPLNKIDCKIKEDSTHKQKALFGNAEQSQDLFGTQSKKGKEKLEVSRKVLSQRERRQHHRTASQSSSSEGSTTGTVKQCKRRFIVNVDTEHKVDSHTSHKQPKRVEDMYSDDALSTPETLVQGRMLGQRFIINADTEQQREDFHTPGTKTRKQPRCEDMCGDDVLSEELMIKEMEREIMKDATSSNDIFFIAKKIDTNLGEKLMIKNREREVMKEAKSNDVFFISREIDTALESGMNHTVNEEAKVIKEMEIKVMKDATSNNDVFLITREIDTTLKPATTSTSGETTEESVVNRTTNTTFNIVKSHEQYNKDVSRHADICNGEVTGIKDFGKVLTTNFINTRCSSPWLLIVQELGLSVWKKKVNSEVWEADSTAPYPVARSSGVRNVVAVVLKSSEEVRFLVVSPSVSKDVLHIVYAQFNHQEREWIITKTDCSSTLWYLGDTSTCCALDDWTITFFCKQHQMPSTLPMLIIVDFDVTFSSRRKEWELVCHPHTKPLSQDEYFTSLVPLSMSDAVGVVLCSTHTHMYIFDVFNSTRIARLKLPELTPFWAIAHKELIFMLSKNKEKKEICLCAMNPVTGNAEDIFSWSHNSERSLSTHGENSPVTVCGSSEPTEYYTQPSNSWKNRRVHLSGIAIVWWHYPLLDIFPTQSGNHQYRGSSRLSAVFQVGKQ</sequence>
<feature type="region of interest" description="Disordered" evidence="2">
    <location>
        <begin position="322"/>
        <end position="379"/>
    </location>
</feature>
<evidence type="ECO:0000313" key="4">
    <source>
        <dbReference type="Proteomes" id="UP001292094"/>
    </source>
</evidence>